<organism evidence="1">
    <name type="scientific">Anguilla anguilla</name>
    <name type="common">European freshwater eel</name>
    <name type="synonym">Muraena anguilla</name>
    <dbReference type="NCBI Taxonomy" id="7936"/>
    <lineage>
        <taxon>Eukaryota</taxon>
        <taxon>Metazoa</taxon>
        <taxon>Chordata</taxon>
        <taxon>Craniata</taxon>
        <taxon>Vertebrata</taxon>
        <taxon>Euteleostomi</taxon>
        <taxon>Actinopterygii</taxon>
        <taxon>Neopterygii</taxon>
        <taxon>Teleostei</taxon>
        <taxon>Anguilliformes</taxon>
        <taxon>Anguillidae</taxon>
        <taxon>Anguilla</taxon>
    </lineage>
</organism>
<dbReference type="AlphaFoldDB" id="A0A0E9TGS1"/>
<sequence>MREGLGAGLQAFSVQAVGPQMLVEQLGRQFL</sequence>
<evidence type="ECO:0000313" key="1">
    <source>
        <dbReference type="EMBL" id="JAH52766.1"/>
    </source>
</evidence>
<name>A0A0E9TGS1_ANGAN</name>
<reference evidence="1" key="2">
    <citation type="journal article" date="2015" name="Fish Shellfish Immunol.">
        <title>Early steps in the European eel (Anguilla anguilla)-Vibrio vulnificus interaction in the gills: Role of the RtxA13 toxin.</title>
        <authorList>
            <person name="Callol A."/>
            <person name="Pajuelo D."/>
            <person name="Ebbesson L."/>
            <person name="Teles M."/>
            <person name="MacKenzie S."/>
            <person name="Amaro C."/>
        </authorList>
    </citation>
    <scope>NUCLEOTIDE SEQUENCE</scope>
</reference>
<dbReference type="EMBL" id="GBXM01055811">
    <property type="protein sequence ID" value="JAH52766.1"/>
    <property type="molecule type" value="Transcribed_RNA"/>
</dbReference>
<proteinExistence type="predicted"/>
<accession>A0A0E9TGS1</accession>
<protein>
    <submittedName>
        <fullName evidence="1">Uncharacterized protein</fullName>
    </submittedName>
</protein>
<reference evidence="1" key="1">
    <citation type="submission" date="2014-11" db="EMBL/GenBank/DDBJ databases">
        <authorList>
            <person name="Amaro Gonzalez C."/>
        </authorList>
    </citation>
    <scope>NUCLEOTIDE SEQUENCE</scope>
</reference>